<gene>
    <name evidence="1" type="ORF">AVEN_184126_1</name>
</gene>
<dbReference type="Proteomes" id="UP000499080">
    <property type="component" value="Unassembled WGS sequence"/>
</dbReference>
<dbReference type="AlphaFoldDB" id="A0A4Y2LC52"/>
<keyword evidence="2" id="KW-1185">Reference proteome</keyword>
<sequence length="180" mass="20612">MPKSSKKMSSTYEAHSLEVRAYREGKGRYTIGFGTHVKWRESIIFTPRKSDPLNFPSSFGRVPVDSSLLEGQDVRCRWRRDKRTPVMLSRATRFSRWGRILHGGVEMKISNLSQMSMDAACVGADLVGFYPPQFGSFLYCRHRLSFSAVFLMSDPSPKSLEYWREFAFIDVVGDQISPPK</sequence>
<dbReference type="EMBL" id="BGPR01005643">
    <property type="protein sequence ID" value="GBN12074.1"/>
    <property type="molecule type" value="Genomic_DNA"/>
</dbReference>
<name>A0A4Y2LC52_ARAVE</name>
<reference evidence="1 2" key="1">
    <citation type="journal article" date="2019" name="Sci. Rep.">
        <title>Orb-weaving spider Araneus ventricosus genome elucidates the spidroin gene catalogue.</title>
        <authorList>
            <person name="Kono N."/>
            <person name="Nakamura H."/>
            <person name="Ohtoshi R."/>
            <person name="Moran D.A.P."/>
            <person name="Shinohara A."/>
            <person name="Yoshida Y."/>
            <person name="Fujiwara M."/>
            <person name="Mori M."/>
            <person name="Tomita M."/>
            <person name="Arakawa K."/>
        </authorList>
    </citation>
    <scope>NUCLEOTIDE SEQUENCE [LARGE SCALE GENOMIC DNA]</scope>
</reference>
<protein>
    <submittedName>
        <fullName evidence="1">Uncharacterized protein</fullName>
    </submittedName>
</protein>
<evidence type="ECO:0000313" key="1">
    <source>
        <dbReference type="EMBL" id="GBN12074.1"/>
    </source>
</evidence>
<proteinExistence type="predicted"/>
<organism evidence="1 2">
    <name type="scientific">Araneus ventricosus</name>
    <name type="common">Orbweaver spider</name>
    <name type="synonym">Epeira ventricosa</name>
    <dbReference type="NCBI Taxonomy" id="182803"/>
    <lineage>
        <taxon>Eukaryota</taxon>
        <taxon>Metazoa</taxon>
        <taxon>Ecdysozoa</taxon>
        <taxon>Arthropoda</taxon>
        <taxon>Chelicerata</taxon>
        <taxon>Arachnida</taxon>
        <taxon>Araneae</taxon>
        <taxon>Araneomorphae</taxon>
        <taxon>Entelegynae</taxon>
        <taxon>Araneoidea</taxon>
        <taxon>Araneidae</taxon>
        <taxon>Araneus</taxon>
    </lineage>
</organism>
<evidence type="ECO:0000313" key="2">
    <source>
        <dbReference type="Proteomes" id="UP000499080"/>
    </source>
</evidence>
<accession>A0A4Y2LC52</accession>
<comment type="caution">
    <text evidence="1">The sequence shown here is derived from an EMBL/GenBank/DDBJ whole genome shotgun (WGS) entry which is preliminary data.</text>
</comment>